<evidence type="ECO:0000313" key="5">
    <source>
        <dbReference type="EMBL" id="GAA0473290.1"/>
    </source>
</evidence>
<keyword evidence="3 5" id="KW-0418">Kinase</keyword>
<dbReference type="RefSeq" id="WP_346023555.1">
    <property type="nucleotide sequence ID" value="NZ_BAAADA010000002.1"/>
</dbReference>
<reference evidence="6" key="1">
    <citation type="journal article" date="2019" name="Int. J. Syst. Evol. Microbiol.">
        <title>The Global Catalogue of Microorganisms (GCM) 10K type strain sequencing project: providing services to taxonomists for standard genome sequencing and annotation.</title>
        <authorList>
            <consortium name="The Broad Institute Genomics Platform"/>
            <consortium name="The Broad Institute Genome Sequencing Center for Infectious Disease"/>
            <person name="Wu L."/>
            <person name="Ma J."/>
        </authorList>
    </citation>
    <scope>NUCLEOTIDE SEQUENCE [LARGE SCALE GENOMIC DNA]</scope>
    <source>
        <strain evidence="6">JCM 14232</strain>
    </source>
</reference>
<protein>
    <submittedName>
        <fullName evidence="5">Sugar kinase</fullName>
    </submittedName>
</protein>
<organism evidence="5 6">
    <name type="scientific">Alkalibacterium indicireducens</name>
    <dbReference type="NCBI Taxonomy" id="398758"/>
    <lineage>
        <taxon>Bacteria</taxon>
        <taxon>Bacillati</taxon>
        <taxon>Bacillota</taxon>
        <taxon>Bacilli</taxon>
        <taxon>Lactobacillales</taxon>
        <taxon>Carnobacteriaceae</taxon>
        <taxon>Alkalibacterium</taxon>
    </lineage>
</organism>
<dbReference type="Gene3D" id="3.40.1190.20">
    <property type="match status" value="1"/>
</dbReference>
<dbReference type="InterPro" id="IPR052700">
    <property type="entry name" value="Carb_kinase_PfkB-like"/>
</dbReference>
<feature type="domain" description="Carbohydrate kinase PfkB" evidence="4">
    <location>
        <begin position="2"/>
        <end position="304"/>
    </location>
</feature>
<dbReference type="Pfam" id="PF00294">
    <property type="entry name" value="PfkB"/>
    <property type="match status" value="1"/>
</dbReference>
<gene>
    <name evidence="5" type="ORF">GCM10008936_00170</name>
</gene>
<dbReference type="CDD" id="cd01166">
    <property type="entry name" value="KdgK"/>
    <property type="match status" value="1"/>
</dbReference>
<dbReference type="PROSITE" id="PS00584">
    <property type="entry name" value="PFKB_KINASES_2"/>
    <property type="match status" value="1"/>
</dbReference>
<dbReference type="PANTHER" id="PTHR43320">
    <property type="entry name" value="SUGAR KINASE"/>
    <property type="match status" value="1"/>
</dbReference>
<evidence type="ECO:0000259" key="4">
    <source>
        <dbReference type="Pfam" id="PF00294"/>
    </source>
</evidence>
<comment type="caution">
    <text evidence="5">The sequence shown here is derived from an EMBL/GenBank/DDBJ whole genome shotgun (WGS) entry which is preliminary data.</text>
</comment>
<evidence type="ECO:0000256" key="2">
    <source>
        <dbReference type="ARBA" id="ARBA00022679"/>
    </source>
</evidence>
<dbReference type="Proteomes" id="UP001410648">
    <property type="component" value="Unassembled WGS sequence"/>
</dbReference>
<dbReference type="InterPro" id="IPR011611">
    <property type="entry name" value="PfkB_dom"/>
</dbReference>
<evidence type="ECO:0000256" key="1">
    <source>
        <dbReference type="ARBA" id="ARBA00010688"/>
    </source>
</evidence>
<accession>A0ABP3K8Q6</accession>
<sequence>MGKVLTIGEAMGMFIANNEGELKHNREYTLFAAGAEMNVSIGLSRLKHDVTYITQLGKDPFGEFIYDSLEKEGINTSLVKMTSDHFTGFQIKSRDNINDPEVVYFRKDSAASNLNSQIIESIEFNKFDVLHLTGIFMALSTETYELTRALIDKARQANIVITFDPNLRPVLWNSDKEMIDGINRIASKVDYVLPGLEEGRILTSMKDKKDIVDFYIKKGVKGVIIKDSHNGAYAKWWEDDQLEELYSFAFPVPKKVDTVGAGDGFAVGVISGIIEKLSMEETLERANAIGAIQVSHISDNENLPIHEELADFISNRRMIRGESR</sequence>
<proteinExistence type="inferred from homology"/>
<evidence type="ECO:0000313" key="6">
    <source>
        <dbReference type="Proteomes" id="UP001410648"/>
    </source>
</evidence>
<dbReference type="InterPro" id="IPR002173">
    <property type="entry name" value="Carboh/pur_kinase_PfkB_CS"/>
</dbReference>
<dbReference type="GO" id="GO:0016301">
    <property type="term" value="F:kinase activity"/>
    <property type="evidence" value="ECO:0007669"/>
    <property type="project" value="UniProtKB-KW"/>
</dbReference>
<dbReference type="SUPFAM" id="SSF53613">
    <property type="entry name" value="Ribokinase-like"/>
    <property type="match status" value="1"/>
</dbReference>
<evidence type="ECO:0000256" key="3">
    <source>
        <dbReference type="ARBA" id="ARBA00022777"/>
    </source>
</evidence>
<dbReference type="InterPro" id="IPR029056">
    <property type="entry name" value="Ribokinase-like"/>
</dbReference>
<keyword evidence="2" id="KW-0808">Transferase</keyword>
<comment type="similarity">
    <text evidence="1">Belongs to the carbohydrate kinase PfkB family.</text>
</comment>
<dbReference type="EMBL" id="BAAADA010000002">
    <property type="protein sequence ID" value="GAA0473290.1"/>
    <property type="molecule type" value="Genomic_DNA"/>
</dbReference>
<dbReference type="PANTHER" id="PTHR43320:SF2">
    <property type="entry name" value="2-DEHYDRO-3-DEOXYGLUCONOKINASE_2-DEHYDRO-3-DEOXYGALACTONOKINASE"/>
    <property type="match status" value="1"/>
</dbReference>
<name>A0ABP3K8Q6_9LACT</name>
<keyword evidence="6" id="KW-1185">Reference proteome</keyword>